<proteinExistence type="predicted"/>
<feature type="transmembrane region" description="Helical" evidence="1">
    <location>
        <begin position="12"/>
        <end position="35"/>
    </location>
</feature>
<dbReference type="OrthoDB" id="8870646at2759"/>
<comment type="caution">
    <text evidence="2">The sequence shown here is derived from an EMBL/GenBank/DDBJ whole genome shotgun (WGS) entry which is preliminary data.</text>
</comment>
<keyword evidence="1" id="KW-1133">Transmembrane helix</keyword>
<gene>
    <name evidence="2" type="ORF">SKAU_G00014200</name>
</gene>
<accession>A0A9Q1GCD6</accession>
<keyword evidence="1" id="KW-0812">Transmembrane</keyword>
<evidence type="ECO:0000313" key="2">
    <source>
        <dbReference type="EMBL" id="KAJ8380642.1"/>
    </source>
</evidence>
<evidence type="ECO:0000256" key="1">
    <source>
        <dbReference type="SAM" id="Phobius"/>
    </source>
</evidence>
<protein>
    <submittedName>
        <fullName evidence="2">Uncharacterized protein</fullName>
    </submittedName>
</protein>
<reference evidence="2" key="1">
    <citation type="journal article" date="2023" name="Science">
        <title>Genome structures resolve the early diversification of teleost fishes.</title>
        <authorList>
            <person name="Parey E."/>
            <person name="Louis A."/>
            <person name="Montfort J."/>
            <person name="Bouchez O."/>
            <person name="Roques C."/>
            <person name="Iampietro C."/>
            <person name="Lluch J."/>
            <person name="Castinel A."/>
            <person name="Donnadieu C."/>
            <person name="Desvignes T."/>
            <person name="Floi Bucao C."/>
            <person name="Jouanno E."/>
            <person name="Wen M."/>
            <person name="Mejri S."/>
            <person name="Dirks R."/>
            <person name="Jansen H."/>
            <person name="Henkel C."/>
            <person name="Chen W.J."/>
            <person name="Zahm M."/>
            <person name="Cabau C."/>
            <person name="Klopp C."/>
            <person name="Thompson A.W."/>
            <person name="Robinson-Rechavi M."/>
            <person name="Braasch I."/>
            <person name="Lecointre G."/>
            <person name="Bobe J."/>
            <person name="Postlethwait J.H."/>
            <person name="Berthelot C."/>
            <person name="Roest Crollius H."/>
            <person name="Guiguen Y."/>
        </authorList>
    </citation>
    <scope>NUCLEOTIDE SEQUENCE</scope>
    <source>
        <strain evidence="2">WJC10195</strain>
    </source>
</reference>
<keyword evidence="1" id="KW-0472">Membrane</keyword>
<dbReference type="Proteomes" id="UP001152622">
    <property type="component" value="Chromosome 1"/>
</dbReference>
<dbReference type="AlphaFoldDB" id="A0A9Q1GCD6"/>
<name>A0A9Q1GCD6_SYNKA</name>
<keyword evidence="3" id="KW-1185">Reference proteome</keyword>
<evidence type="ECO:0000313" key="3">
    <source>
        <dbReference type="Proteomes" id="UP001152622"/>
    </source>
</evidence>
<dbReference type="EMBL" id="JAINUF010000001">
    <property type="protein sequence ID" value="KAJ8380642.1"/>
    <property type="molecule type" value="Genomic_DNA"/>
</dbReference>
<sequence length="151" mass="16483">MEYELSGGLSPGAIVAIACNSVVGLLLLILLFIVCRACKVPSTQQKAPMLTVLAAAPEQQKKSEQKYLLFRQTLPPRDRPHDFTPTAKLSLSPARLLSHSNLSGAFRLIIPGTERGRKARSPTPFFLPPPSCPTDKMIGLSRSLPATCRFR</sequence>
<organism evidence="2 3">
    <name type="scientific">Synaphobranchus kaupii</name>
    <name type="common">Kaup's arrowtooth eel</name>
    <dbReference type="NCBI Taxonomy" id="118154"/>
    <lineage>
        <taxon>Eukaryota</taxon>
        <taxon>Metazoa</taxon>
        <taxon>Chordata</taxon>
        <taxon>Craniata</taxon>
        <taxon>Vertebrata</taxon>
        <taxon>Euteleostomi</taxon>
        <taxon>Actinopterygii</taxon>
        <taxon>Neopterygii</taxon>
        <taxon>Teleostei</taxon>
        <taxon>Anguilliformes</taxon>
        <taxon>Synaphobranchidae</taxon>
        <taxon>Synaphobranchus</taxon>
    </lineage>
</organism>